<feature type="compositionally biased region" description="Polar residues" evidence="1">
    <location>
        <begin position="140"/>
        <end position="151"/>
    </location>
</feature>
<organism evidence="3 4">
    <name type="scientific">Desulfotomaculum nigrificans (strain DSM 14880 / VKM B-2319 / CO-1-SRB)</name>
    <name type="common">Desulfotomaculum carboxydivorans</name>
    <dbReference type="NCBI Taxonomy" id="868595"/>
    <lineage>
        <taxon>Bacteria</taxon>
        <taxon>Bacillati</taxon>
        <taxon>Bacillota</taxon>
        <taxon>Clostridia</taxon>
        <taxon>Eubacteriales</taxon>
        <taxon>Desulfotomaculaceae</taxon>
        <taxon>Desulfotomaculum</taxon>
    </lineage>
</organism>
<feature type="domain" description="Cytoskeleton protein RodZ-like C-terminal" evidence="2">
    <location>
        <begin position="172"/>
        <end position="237"/>
    </location>
</feature>
<evidence type="ECO:0000256" key="1">
    <source>
        <dbReference type="SAM" id="MobiDB-lite"/>
    </source>
</evidence>
<dbReference type="HOGENOM" id="CLU_047530_1_2_9"/>
<dbReference type="InterPro" id="IPR025194">
    <property type="entry name" value="RodZ-like_C"/>
</dbReference>
<evidence type="ECO:0000259" key="2">
    <source>
        <dbReference type="Pfam" id="PF13464"/>
    </source>
</evidence>
<name>F6B602_DESCC</name>
<dbReference type="SUPFAM" id="SSF47413">
    <property type="entry name" value="lambda repressor-like DNA-binding domains"/>
    <property type="match status" value="1"/>
</dbReference>
<reference evidence="3" key="1">
    <citation type="submission" date="2011-05" db="EMBL/GenBank/DDBJ databases">
        <title>Complete sequence of Desulfotomaculum carboxydivorans CO-1-SRB.</title>
        <authorList>
            <consortium name="US DOE Joint Genome Institute"/>
            <person name="Lucas S."/>
            <person name="Han J."/>
            <person name="Lapidus A."/>
            <person name="Cheng J.-F."/>
            <person name="Goodwin L."/>
            <person name="Pitluck S."/>
            <person name="Peters L."/>
            <person name="Mikhailova N."/>
            <person name="Lu M."/>
            <person name="Han C."/>
            <person name="Tapia R."/>
            <person name="Land M."/>
            <person name="Hauser L."/>
            <person name="Kyrpides N."/>
            <person name="Ivanova N."/>
            <person name="Pagani I."/>
            <person name="Stams A."/>
            <person name="Plugge C."/>
            <person name="Muyzer G."/>
            <person name="Kuever J."/>
            <person name="Parshina S."/>
            <person name="Ivanova A."/>
            <person name="Nazina T."/>
            <person name="Woyke T."/>
        </authorList>
    </citation>
    <scope>NUCLEOTIDE SEQUENCE [LARGE SCALE GENOMIC DNA]</scope>
    <source>
        <strain evidence="3">CO-1-SRB</strain>
    </source>
</reference>
<dbReference type="CDD" id="cd00093">
    <property type="entry name" value="HTH_XRE"/>
    <property type="match status" value="1"/>
</dbReference>
<dbReference type="PANTHER" id="PTHR34475:SF1">
    <property type="entry name" value="CYTOSKELETON PROTEIN RODZ"/>
    <property type="match status" value="1"/>
</dbReference>
<dbReference type="Pfam" id="PF13413">
    <property type="entry name" value="HTH_25"/>
    <property type="match status" value="1"/>
</dbReference>
<protein>
    <recommendedName>
        <fullName evidence="2">Cytoskeleton protein RodZ-like C-terminal domain-containing protein</fullName>
    </recommendedName>
</protein>
<evidence type="ECO:0000313" key="4">
    <source>
        <dbReference type="Proteomes" id="UP000009226"/>
    </source>
</evidence>
<evidence type="ECO:0000313" key="3">
    <source>
        <dbReference type="EMBL" id="AEF94321.1"/>
    </source>
</evidence>
<dbReference type="RefSeq" id="WP_013810204.1">
    <property type="nucleotide sequence ID" value="NC_015565.1"/>
</dbReference>
<dbReference type="Gene3D" id="1.10.260.40">
    <property type="entry name" value="lambda repressor-like DNA-binding domains"/>
    <property type="match status" value="1"/>
</dbReference>
<dbReference type="InterPro" id="IPR001387">
    <property type="entry name" value="Cro/C1-type_HTH"/>
</dbReference>
<accession>F6B602</accession>
<dbReference type="AlphaFoldDB" id="F6B602"/>
<dbReference type="eggNOG" id="COG1426">
    <property type="taxonomic scope" value="Bacteria"/>
</dbReference>
<dbReference type="Pfam" id="PF13464">
    <property type="entry name" value="RodZ_C"/>
    <property type="match status" value="1"/>
</dbReference>
<dbReference type="InterPro" id="IPR010982">
    <property type="entry name" value="Lambda_DNA-bd_dom_sf"/>
</dbReference>
<dbReference type="Proteomes" id="UP000009226">
    <property type="component" value="Chromosome"/>
</dbReference>
<dbReference type="PANTHER" id="PTHR34475">
    <property type="match status" value="1"/>
</dbReference>
<proteinExistence type="predicted"/>
<keyword evidence="4" id="KW-1185">Reference proteome</keyword>
<sequence>MQIGETLRKARTEKGYSLEFLEESTKIRAKYLEALENEKFDVLPGQVYAKAFLRTYAKYLNLDVDEIMAEFNQRQNKEEPVEVSAPEPEPQINGSSKKWRYLVAGLAIVSLFAFKSYYGAGGHPEDNKPTLPKTTQQQTAENKTNQTNPSQAVKPEAQGQQSVQGVRVVLKVTDNQSWMRVVADGNTVFTGMVNPGEMKDFQAQEKILLHVGNAGAVEVNVNGKDLGRLGKNGQVVQIPFAAGEVPKLTQG</sequence>
<dbReference type="GO" id="GO:0003677">
    <property type="term" value="F:DNA binding"/>
    <property type="evidence" value="ECO:0007669"/>
    <property type="project" value="InterPro"/>
</dbReference>
<dbReference type="InterPro" id="IPR050400">
    <property type="entry name" value="Bact_Cytoskel_RodZ"/>
</dbReference>
<feature type="region of interest" description="Disordered" evidence="1">
    <location>
        <begin position="123"/>
        <end position="159"/>
    </location>
</feature>
<dbReference type="KEGG" id="dca:Desca_1466"/>
<dbReference type="STRING" id="868595.Desca_1466"/>
<gene>
    <name evidence="3" type="ordered locus">Desca_1466</name>
</gene>
<dbReference type="EMBL" id="CP002736">
    <property type="protein sequence ID" value="AEF94321.1"/>
    <property type="molecule type" value="Genomic_DNA"/>
</dbReference>